<reference evidence="4 5" key="1">
    <citation type="journal article" date="2020" name="Mol. Plant">
        <title>The Chromosome-Based Rubber Tree Genome Provides New Insights into Spurge Genome Evolution and Rubber Biosynthesis.</title>
        <authorList>
            <person name="Liu J."/>
            <person name="Shi C."/>
            <person name="Shi C.C."/>
            <person name="Li W."/>
            <person name="Zhang Q.J."/>
            <person name="Zhang Y."/>
            <person name="Li K."/>
            <person name="Lu H.F."/>
            <person name="Shi C."/>
            <person name="Zhu S.T."/>
            <person name="Xiao Z.Y."/>
            <person name="Nan H."/>
            <person name="Yue Y."/>
            <person name="Zhu X.G."/>
            <person name="Wu Y."/>
            <person name="Hong X.N."/>
            <person name="Fan G.Y."/>
            <person name="Tong Y."/>
            <person name="Zhang D."/>
            <person name="Mao C.L."/>
            <person name="Liu Y.L."/>
            <person name="Hao S.J."/>
            <person name="Liu W.Q."/>
            <person name="Lv M.Q."/>
            <person name="Zhang H.B."/>
            <person name="Liu Y."/>
            <person name="Hu-Tang G.R."/>
            <person name="Wang J.P."/>
            <person name="Wang J.H."/>
            <person name="Sun Y.H."/>
            <person name="Ni S.B."/>
            <person name="Chen W.B."/>
            <person name="Zhang X.C."/>
            <person name="Jiao Y.N."/>
            <person name="Eichler E.E."/>
            <person name="Li G.H."/>
            <person name="Liu X."/>
            <person name="Gao L.Z."/>
        </authorList>
    </citation>
    <scope>NUCLEOTIDE SEQUENCE [LARGE SCALE GENOMIC DNA]</scope>
    <source>
        <strain evidence="5">cv. GT1</strain>
        <tissue evidence="4">Leaf</tissue>
    </source>
</reference>
<dbReference type="Proteomes" id="UP000467840">
    <property type="component" value="Chromosome 9"/>
</dbReference>
<dbReference type="InterPro" id="IPR018247">
    <property type="entry name" value="EF_Hand_1_Ca_BS"/>
</dbReference>
<evidence type="ECO:0000256" key="2">
    <source>
        <dbReference type="SAM" id="MobiDB-lite"/>
    </source>
</evidence>
<dbReference type="PROSITE" id="PS50222">
    <property type="entry name" value="EF_HAND_2"/>
    <property type="match status" value="1"/>
</dbReference>
<feature type="compositionally biased region" description="Low complexity" evidence="2">
    <location>
        <begin position="22"/>
        <end position="33"/>
    </location>
</feature>
<dbReference type="AlphaFoldDB" id="A0A6A6LYP8"/>
<proteinExistence type="predicted"/>
<sequence>MPIHTSKTYPIPMEAQSKPTLSRKSSSSSSFRLRSPSLNSLRLRRIFDLFDKNGDGMITVQDLSQALALLGLDADFSELESTIRSHVRPGNDGLGFDDFVSLHQSLDQAFFSNDEQNVENGQDEMSQEESDLRKLSRCLMRTFTHVDHMETKSIECRDPELEQSFSFSGCCDFKSSSSLAIFSDINQSEDDDDNESYIEIVLEPSRVGFDGGGGSREEEDDCDDEMELRISLSSGVLLPVETKTSDLYKSVNSCASSLSSSSSSAFTFSSSSTGQKVSGINRESSEIGLGDGRPPDANRLDFLASSNSTRKPSKITTTKINSGMMMKFFIKFRALKLGTLLASFLKASQAKSSTDKVKTREESTLWTYNQSLMDKGSLQERKQGEIKSVGTELGCN</sequence>
<dbReference type="InterPro" id="IPR011992">
    <property type="entry name" value="EF-hand-dom_pair"/>
</dbReference>
<dbReference type="PROSITE" id="PS00018">
    <property type="entry name" value="EF_HAND_1"/>
    <property type="match status" value="1"/>
</dbReference>
<feature type="region of interest" description="Disordered" evidence="2">
    <location>
        <begin position="258"/>
        <end position="296"/>
    </location>
</feature>
<feature type="region of interest" description="Disordered" evidence="2">
    <location>
        <begin position="1"/>
        <end position="33"/>
    </location>
</feature>
<gene>
    <name evidence="4" type="ORF">GH714_019581</name>
</gene>
<feature type="domain" description="EF-hand" evidence="3">
    <location>
        <begin position="38"/>
        <end position="73"/>
    </location>
</feature>
<dbReference type="SMART" id="SM00054">
    <property type="entry name" value="EFh"/>
    <property type="match status" value="1"/>
</dbReference>
<dbReference type="EMBL" id="JAAGAX010000008">
    <property type="protein sequence ID" value="KAF2306580.1"/>
    <property type="molecule type" value="Genomic_DNA"/>
</dbReference>
<evidence type="ECO:0000256" key="1">
    <source>
        <dbReference type="ARBA" id="ARBA00022837"/>
    </source>
</evidence>
<protein>
    <recommendedName>
        <fullName evidence="3">EF-hand domain-containing protein</fullName>
    </recommendedName>
</protein>
<organism evidence="4 5">
    <name type="scientific">Hevea brasiliensis</name>
    <name type="common">Para rubber tree</name>
    <name type="synonym">Siphonia brasiliensis</name>
    <dbReference type="NCBI Taxonomy" id="3981"/>
    <lineage>
        <taxon>Eukaryota</taxon>
        <taxon>Viridiplantae</taxon>
        <taxon>Streptophyta</taxon>
        <taxon>Embryophyta</taxon>
        <taxon>Tracheophyta</taxon>
        <taxon>Spermatophyta</taxon>
        <taxon>Magnoliopsida</taxon>
        <taxon>eudicotyledons</taxon>
        <taxon>Gunneridae</taxon>
        <taxon>Pentapetalae</taxon>
        <taxon>rosids</taxon>
        <taxon>fabids</taxon>
        <taxon>Malpighiales</taxon>
        <taxon>Euphorbiaceae</taxon>
        <taxon>Crotonoideae</taxon>
        <taxon>Micrandreae</taxon>
        <taxon>Hevea</taxon>
    </lineage>
</organism>
<keyword evidence="5" id="KW-1185">Reference proteome</keyword>
<evidence type="ECO:0000313" key="4">
    <source>
        <dbReference type="EMBL" id="KAF2306580.1"/>
    </source>
</evidence>
<dbReference type="SUPFAM" id="SSF47473">
    <property type="entry name" value="EF-hand"/>
    <property type="match status" value="1"/>
</dbReference>
<comment type="caution">
    <text evidence="4">The sequence shown here is derived from an EMBL/GenBank/DDBJ whole genome shotgun (WGS) entry which is preliminary data.</text>
</comment>
<evidence type="ECO:0000259" key="3">
    <source>
        <dbReference type="PROSITE" id="PS50222"/>
    </source>
</evidence>
<feature type="compositionally biased region" description="Low complexity" evidence="2">
    <location>
        <begin position="258"/>
        <end position="273"/>
    </location>
</feature>
<dbReference type="Gene3D" id="1.10.238.10">
    <property type="entry name" value="EF-hand"/>
    <property type="match status" value="1"/>
</dbReference>
<evidence type="ECO:0000313" key="5">
    <source>
        <dbReference type="Proteomes" id="UP000467840"/>
    </source>
</evidence>
<accession>A0A6A6LYP8</accession>
<keyword evidence="1" id="KW-0106">Calcium</keyword>
<name>A0A6A6LYP8_HEVBR</name>
<dbReference type="InterPro" id="IPR002048">
    <property type="entry name" value="EF_hand_dom"/>
</dbReference>
<dbReference type="GO" id="GO:0005509">
    <property type="term" value="F:calcium ion binding"/>
    <property type="evidence" value="ECO:0007669"/>
    <property type="project" value="InterPro"/>
</dbReference>
<dbReference type="Pfam" id="PF13405">
    <property type="entry name" value="EF-hand_6"/>
    <property type="match status" value="1"/>
</dbReference>
<dbReference type="CDD" id="cd00051">
    <property type="entry name" value="EFh"/>
    <property type="match status" value="1"/>
</dbReference>